<keyword evidence="2" id="KW-1185">Reference proteome</keyword>
<sequence>MITAKGGPHQAFKKGTNVLITKSLKRGFVAEIQISIPNRATTNNKNRTSVAALSVTSLSSSSVIGL</sequence>
<evidence type="ECO:0000313" key="1">
    <source>
        <dbReference type="EMBL" id="KAK7393514.1"/>
    </source>
</evidence>
<organism evidence="1 2">
    <name type="scientific">Psophocarpus tetragonolobus</name>
    <name type="common">Winged bean</name>
    <name type="synonym">Dolichos tetragonolobus</name>
    <dbReference type="NCBI Taxonomy" id="3891"/>
    <lineage>
        <taxon>Eukaryota</taxon>
        <taxon>Viridiplantae</taxon>
        <taxon>Streptophyta</taxon>
        <taxon>Embryophyta</taxon>
        <taxon>Tracheophyta</taxon>
        <taxon>Spermatophyta</taxon>
        <taxon>Magnoliopsida</taxon>
        <taxon>eudicotyledons</taxon>
        <taxon>Gunneridae</taxon>
        <taxon>Pentapetalae</taxon>
        <taxon>rosids</taxon>
        <taxon>fabids</taxon>
        <taxon>Fabales</taxon>
        <taxon>Fabaceae</taxon>
        <taxon>Papilionoideae</taxon>
        <taxon>50 kb inversion clade</taxon>
        <taxon>NPAAA clade</taxon>
        <taxon>indigoferoid/millettioid clade</taxon>
        <taxon>Phaseoleae</taxon>
        <taxon>Psophocarpus</taxon>
    </lineage>
</organism>
<comment type="caution">
    <text evidence="1">The sequence shown here is derived from an EMBL/GenBank/DDBJ whole genome shotgun (WGS) entry which is preliminary data.</text>
</comment>
<dbReference type="EMBL" id="JAYMYS010000005">
    <property type="protein sequence ID" value="KAK7393514.1"/>
    <property type="molecule type" value="Genomic_DNA"/>
</dbReference>
<evidence type="ECO:0000313" key="2">
    <source>
        <dbReference type="Proteomes" id="UP001386955"/>
    </source>
</evidence>
<proteinExistence type="predicted"/>
<dbReference type="AlphaFoldDB" id="A0AAN9SC37"/>
<dbReference type="Proteomes" id="UP001386955">
    <property type="component" value="Unassembled WGS sequence"/>
</dbReference>
<accession>A0AAN9SC37</accession>
<name>A0AAN9SC37_PSOTE</name>
<gene>
    <name evidence="1" type="ORF">VNO78_22072</name>
</gene>
<protein>
    <submittedName>
        <fullName evidence="1">Uncharacterized protein</fullName>
    </submittedName>
</protein>
<reference evidence="1 2" key="1">
    <citation type="submission" date="2024-01" db="EMBL/GenBank/DDBJ databases">
        <title>The genomes of 5 underutilized Papilionoideae crops provide insights into root nodulation and disease resistanc.</title>
        <authorList>
            <person name="Jiang F."/>
        </authorList>
    </citation>
    <scope>NUCLEOTIDE SEQUENCE [LARGE SCALE GENOMIC DNA]</scope>
    <source>
        <strain evidence="1">DUOXIRENSHENG_FW03</strain>
        <tissue evidence="1">Leaves</tissue>
    </source>
</reference>